<dbReference type="Proteomes" id="UP000829364">
    <property type="component" value="Chromosome 5"/>
</dbReference>
<dbReference type="SUPFAM" id="SSF51735">
    <property type="entry name" value="NAD(P)-binding Rossmann-fold domains"/>
    <property type="match status" value="1"/>
</dbReference>
<dbReference type="PANTHER" id="PTHR42760">
    <property type="entry name" value="SHORT-CHAIN DEHYDROGENASES/REDUCTASES FAMILY MEMBER"/>
    <property type="match status" value="1"/>
</dbReference>
<dbReference type="GO" id="GO:0004316">
    <property type="term" value="F:3-oxoacyl-[acyl-carrier-protein] reductase (NADPH) activity"/>
    <property type="evidence" value="ECO:0007669"/>
    <property type="project" value="UniProtKB-EC"/>
</dbReference>
<dbReference type="InterPro" id="IPR002347">
    <property type="entry name" value="SDR_fam"/>
</dbReference>
<comment type="similarity">
    <text evidence="1 3">Belongs to the short-chain dehydrogenases/reductases (SDR) family.</text>
</comment>
<evidence type="ECO:0000256" key="3">
    <source>
        <dbReference type="RuleBase" id="RU000363"/>
    </source>
</evidence>
<evidence type="ECO:0000256" key="1">
    <source>
        <dbReference type="ARBA" id="ARBA00006484"/>
    </source>
</evidence>
<keyword evidence="7" id="KW-1185">Reference proteome</keyword>
<dbReference type="PRINTS" id="PR00080">
    <property type="entry name" value="SDRFAMILY"/>
</dbReference>
<keyword evidence="2 6" id="KW-0560">Oxidoreductase</keyword>
<dbReference type="GeneID" id="72068013"/>
<dbReference type="RefSeq" id="XP_047843402.1">
    <property type="nucleotide sequence ID" value="XM_047987417.1"/>
</dbReference>
<dbReference type="GO" id="GO:0006633">
    <property type="term" value="P:fatty acid biosynthetic process"/>
    <property type="evidence" value="ECO:0007669"/>
    <property type="project" value="TreeGrafter"/>
</dbReference>
<accession>A0A9Q8QJF4</accession>
<reference evidence="6" key="1">
    <citation type="submission" date="2021-11" db="EMBL/GenBank/DDBJ databases">
        <title>Purpureocillium_takamizusanense_genome.</title>
        <authorList>
            <person name="Nguyen N.-H."/>
        </authorList>
    </citation>
    <scope>NUCLEOTIDE SEQUENCE</scope>
    <source>
        <strain evidence="6">PT3</strain>
    </source>
</reference>
<dbReference type="Pfam" id="PF01370">
    <property type="entry name" value="Epimerase"/>
    <property type="match status" value="1"/>
</dbReference>
<dbReference type="OrthoDB" id="47007at2759"/>
<dbReference type="PANTHER" id="PTHR42760:SF133">
    <property type="entry name" value="3-OXOACYL-[ACYL-CARRIER-PROTEIN] REDUCTASE"/>
    <property type="match status" value="1"/>
</dbReference>
<dbReference type="CDD" id="cd05233">
    <property type="entry name" value="SDR_c"/>
    <property type="match status" value="1"/>
</dbReference>
<dbReference type="AlphaFoldDB" id="A0A9Q8QJF4"/>
<proteinExistence type="inferred from homology"/>
<evidence type="ECO:0000256" key="2">
    <source>
        <dbReference type="ARBA" id="ARBA00023002"/>
    </source>
</evidence>
<dbReference type="Pfam" id="PF00106">
    <property type="entry name" value="adh_short"/>
    <property type="match status" value="1"/>
</dbReference>
<dbReference type="InterPro" id="IPR001509">
    <property type="entry name" value="Epimerase_deHydtase"/>
</dbReference>
<name>A0A9Q8QJF4_9HYPO</name>
<evidence type="ECO:0000256" key="4">
    <source>
        <dbReference type="SAM" id="MobiDB-lite"/>
    </source>
</evidence>
<dbReference type="EC" id="1.1.1.100" evidence="6"/>
<gene>
    <name evidence="6" type="ORF">JDV02_006064</name>
</gene>
<dbReference type="KEGG" id="ptkz:JDV02_006064"/>
<feature type="domain" description="NAD-dependent epimerase/dehydratase" evidence="5">
    <location>
        <begin position="12"/>
        <end position="105"/>
    </location>
</feature>
<dbReference type="Gene3D" id="3.40.50.720">
    <property type="entry name" value="NAD(P)-binding Rossmann-like Domain"/>
    <property type="match status" value="1"/>
</dbReference>
<dbReference type="PRINTS" id="PR00081">
    <property type="entry name" value="GDHRDH"/>
</dbReference>
<dbReference type="InterPro" id="IPR036291">
    <property type="entry name" value="NAD(P)-bd_dom_sf"/>
</dbReference>
<feature type="region of interest" description="Disordered" evidence="4">
    <location>
        <begin position="49"/>
        <end position="82"/>
    </location>
</feature>
<organism evidence="6 7">
    <name type="scientific">Purpureocillium takamizusanense</name>
    <dbReference type="NCBI Taxonomy" id="2060973"/>
    <lineage>
        <taxon>Eukaryota</taxon>
        <taxon>Fungi</taxon>
        <taxon>Dikarya</taxon>
        <taxon>Ascomycota</taxon>
        <taxon>Pezizomycotina</taxon>
        <taxon>Sordariomycetes</taxon>
        <taxon>Hypocreomycetidae</taxon>
        <taxon>Hypocreales</taxon>
        <taxon>Ophiocordycipitaceae</taxon>
        <taxon>Purpureocillium</taxon>
    </lineage>
</organism>
<sequence>MTPLSLAGKHCAVVGGTGHIGFHIAKAFASRGAVVTVLGRSALEARPKLEPKLVPYSPPPPAPSSDDAPAPRSSPPEPLPASHRFLRLDLSDPANIKTVFYENNPAGAEKFGDRHVGPLDILVNCAGIAQTTLLSRTSNAELASIIDTNLLAPMLVCKNARLRRNGCIINVSSLMANRAELGVTAYAASKAGLIGACEKHTYESFIIAT</sequence>
<evidence type="ECO:0000313" key="7">
    <source>
        <dbReference type="Proteomes" id="UP000829364"/>
    </source>
</evidence>
<protein>
    <submittedName>
        <fullName evidence="6">3-oxoacyl-[acyl-carrier-protein] reductase</fullName>
        <ecNumber evidence="6">1.1.1.100</ecNumber>
    </submittedName>
</protein>
<dbReference type="GO" id="GO:0048038">
    <property type="term" value="F:quinone binding"/>
    <property type="evidence" value="ECO:0007669"/>
    <property type="project" value="TreeGrafter"/>
</dbReference>
<dbReference type="EMBL" id="CP086358">
    <property type="protein sequence ID" value="UNI19921.1"/>
    <property type="molecule type" value="Genomic_DNA"/>
</dbReference>
<evidence type="ECO:0000313" key="6">
    <source>
        <dbReference type="EMBL" id="UNI19921.1"/>
    </source>
</evidence>
<evidence type="ECO:0000259" key="5">
    <source>
        <dbReference type="Pfam" id="PF01370"/>
    </source>
</evidence>